<keyword evidence="2" id="KW-1185">Reference proteome</keyword>
<accession>A0A4Q5N4Q1</accession>
<name>A0A4Q5N4Q1_9MICO</name>
<dbReference type="Proteomes" id="UP000293764">
    <property type="component" value="Unassembled WGS sequence"/>
</dbReference>
<proteinExistence type="predicted"/>
<reference evidence="1 2" key="1">
    <citation type="submission" date="2019-01" db="EMBL/GenBank/DDBJ databases">
        <title>Novel species of Cellulomonas.</title>
        <authorList>
            <person name="Liu Q."/>
            <person name="Xin Y.-H."/>
        </authorList>
    </citation>
    <scope>NUCLEOTIDE SEQUENCE [LARGE SCALE GENOMIC DNA]</scope>
    <source>
        <strain evidence="1 2">HLT2-17</strain>
    </source>
</reference>
<comment type="caution">
    <text evidence="1">The sequence shown here is derived from an EMBL/GenBank/DDBJ whole genome shotgun (WGS) entry which is preliminary data.</text>
</comment>
<evidence type="ECO:0000313" key="1">
    <source>
        <dbReference type="EMBL" id="RYV50981.1"/>
    </source>
</evidence>
<dbReference type="AlphaFoldDB" id="A0A4Q5N4Q1"/>
<protein>
    <submittedName>
        <fullName evidence="1">Uncharacterized protein</fullName>
    </submittedName>
</protein>
<sequence>MNEPQAFLDRFGAAHLSHLSALKFARAFAAAEPEPVMHYIEEAEDKLRAEGYLPGHRSSHSILRELRPGHALVRQWAGAGEVGLLRDQIQRLQKIILRAIAELRAAGKTGLANSLERELRGR</sequence>
<dbReference type="EMBL" id="SDWW01000023">
    <property type="protein sequence ID" value="RYV50981.1"/>
    <property type="molecule type" value="Genomic_DNA"/>
</dbReference>
<gene>
    <name evidence="1" type="ORF">EUA98_10765</name>
</gene>
<evidence type="ECO:0000313" key="2">
    <source>
        <dbReference type="Proteomes" id="UP000293764"/>
    </source>
</evidence>
<organism evidence="1 2">
    <name type="scientific">Pengzhenrongella frigida</name>
    <dbReference type="NCBI Taxonomy" id="1259133"/>
    <lineage>
        <taxon>Bacteria</taxon>
        <taxon>Bacillati</taxon>
        <taxon>Actinomycetota</taxon>
        <taxon>Actinomycetes</taxon>
        <taxon>Micrococcales</taxon>
        <taxon>Pengzhenrongella</taxon>
    </lineage>
</organism>